<accession>A0A1M6E6L3</accession>
<dbReference type="AlphaFoldDB" id="A0A1M6E6L3"/>
<evidence type="ECO:0000313" key="4">
    <source>
        <dbReference type="Proteomes" id="UP000184050"/>
    </source>
</evidence>
<feature type="chain" id="PRO_5012500226" evidence="1">
    <location>
        <begin position="20"/>
        <end position="457"/>
    </location>
</feature>
<evidence type="ECO:0000313" key="3">
    <source>
        <dbReference type="EMBL" id="SHI81137.1"/>
    </source>
</evidence>
<keyword evidence="4" id="KW-1185">Reference proteome</keyword>
<organism evidence="3 4">
    <name type="scientific">Tangfeifania diversioriginum</name>
    <dbReference type="NCBI Taxonomy" id="1168035"/>
    <lineage>
        <taxon>Bacteria</taxon>
        <taxon>Pseudomonadati</taxon>
        <taxon>Bacteroidota</taxon>
        <taxon>Bacteroidia</taxon>
        <taxon>Marinilabiliales</taxon>
        <taxon>Prolixibacteraceae</taxon>
        <taxon>Tangfeifania</taxon>
    </lineage>
</organism>
<reference evidence="3 4" key="1">
    <citation type="submission" date="2016-11" db="EMBL/GenBank/DDBJ databases">
        <authorList>
            <person name="Jaros S."/>
            <person name="Januszkiewicz K."/>
            <person name="Wedrychowicz H."/>
        </authorList>
    </citation>
    <scope>NUCLEOTIDE SEQUENCE [LARGE SCALE GENOMIC DNA]</scope>
    <source>
        <strain evidence="3 4">DSM 27063</strain>
    </source>
</reference>
<protein>
    <submittedName>
        <fullName evidence="3">Por secretion system C-terminal sorting domain-containing protein</fullName>
    </submittedName>
</protein>
<dbReference type="RefSeq" id="WP_175552471.1">
    <property type="nucleotide sequence ID" value="NZ_FQZE01000006.1"/>
</dbReference>
<keyword evidence="1" id="KW-0732">Signal</keyword>
<dbReference type="EMBL" id="FQZE01000006">
    <property type="protein sequence ID" value="SHI81137.1"/>
    <property type="molecule type" value="Genomic_DNA"/>
</dbReference>
<name>A0A1M6E6L3_9BACT</name>
<dbReference type="NCBIfam" id="TIGR04183">
    <property type="entry name" value="Por_Secre_tail"/>
    <property type="match status" value="1"/>
</dbReference>
<dbReference type="STRING" id="1168035.SAMN05444280_10683"/>
<feature type="domain" description="Secretion system C-terminal sorting" evidence="2">
    <location>
        <begin position="385"/>
        <end position="450"/>
    </location>
</feature>
<proteinExistence type="predicted"/>
<dbReference type="InterPro" id="IPR026444">
    <property type="entry name" value="Secre_tail"/>
</dbReference>
<dbReference type="Gene3D" id="2.40.128.720">
    <property type="match status" value="2"/>
</dbReference>
<evidence type="ECO:0000259" key="2">
    <source>
        <dbReference type="Pfam" id="PF18962"/>
    </source>
</evidence>
<feature type="signal peptide" evidence="1">
    <location>
        <begin position="1"/>
        <end position="19"/>
    </location>
</feature>
<gene>
    <name evidence="3" type="ORF">SAMN05444280_10683</name>
</gene>
<dbReference type="Proteomes" id="UP000184050">
    <property type="component" value="Unassembled WGS sequence"/>
</dbReference>
<dbReference type="Pfam" id="PF18962">
    <property type="entry name" value="Por_Secre_tail"/>
    <property type="match status" value="1"/>
</dbReference>
<sequence length="457" mass="53430">MKKFTFLLLMVLAVSTVFAQPNSQFIEKTEQTQNALQPLIEASNLLLKQSEAKNYLMGENKLLLKNALATQKLDSAVYMEREPGETEWKYVWKEEYHWDASQQTSTWIENEWDETSGSFFVSSQTITEFNNEGTIEVIYSYYRFEPGDDLLLEGRMEPVYDNSGRLESIKYYASEDDGETWFLEMEVFYSYNNSGQLIETVYWTLEDEELLQSMRLTYSYNEAGERTMSQTYYMMEGEEILFAETQNEYDNSGRLTSETDWSLNYTTFQLTKSSRITTEYNATGEVSVEIYYDWDDVNEVWLEVEKDEYSYTATNMSDVLYLSTFFMYDFMGFVELTEFDGKAVAEIAGYTWVDDDWLHAENQVFYYSSINASNVELTENNDFAVFPNPATDNAIFTWSNDHQQLMLEIFKVDGAKMLERRISSGQNIQLKNLESGIYLYHIKTENETLFSGKLVKQ</sequence>
<evidence type="ECO:0000256" key="1">
    <source>
        <dbReference type="SAM" id="SignalP"/>
    </source>
</evidence>